<feature type="region of interest" description="Disordered" evidence="1">
    <location>
        <begin position="418"/>
        <end position="456"/>
    </location>
</feature>
<keyword evidence="2" id="KW-1185">Reference proteome</keyword>
<sequence length="626" mass="70429">MARPHTGQLGAHNHSRRVPNSIRQPTSSHFQTLIYTKKLIQKTRPDDNSKRTETKRCHCTSTCRRTLQRFLLESLFGLKEGGYLQTSIKPKNLKQAGVQTEIPHGVHPVGGNVNDPQLFHDQGRPSGCLLACTHQEGIPTISTVYGARRTLPIQGTSFRPFHGTPSVHENTQPIDCTPQESRNLSHTLSGRPPNQSSVLRPESQRHPNLCHNTPTTRLDNKLQKESPHAHTTNSIPRNVVRLIPSDYVSALGEDSNNRTHCSTSLHSDHHFSGTLPPVIRLHGSSVGSTAFRQIPHERLSESLSTPLEQEPLQLVATNSTYHASQTFTDLVDNTTKSFSRQDMGLTPVDRTDHGRQPHRLGGNLATSDLPRDMVTGRIKTPYKCVRNQSNTKCHSSLVSRLTKHTTTHSVRQCHRGCLPQQAGRNPQQQSDEGGSTNTHLGRTSCPSHLRSLHSGRTKLGGGYLSRQRIDQGEWSLRLDVFTQLVTRWGRPDIDMFASRHNFKVPTYCARSQDPKAAYVDALVIPWIFKRVYAFPPLALLPRVIRKIRQERTETILIAPDWPRRPWYSELINMSAAPPWWLPLTPELLTQGPIKHDNLQRLHLMAWLLKPSCGVPKGFPKKPLTFC</sequence>
<dbReference type="AlphaFoldDB" id="A0A8J1KMJ4"/>
<name>A0A8J1KMJ4_XENLA</name>
<accession>A0A8J1KMJ4</accession>
<gene>
    <name evidence="3" type="primary">LOC121393326</name>
</gene>
<dbReference type="GeneID" id="121393326"/>
<feature type="region of interest" description="Disordered" evidence="1">
    <location>
        <begin position="340"/>
        <end position="369"/>
    </location>
</feature>
<evidence type="ECO:0000256" key="1">
    <source>
        <dbReference type="SAM" id="MobiDB-lite"/>
    </source>
</evidence>
<dbReference type="RefSeq" id="XP_041417454.1">
    <property type="nucleotide sequence ID" value="XM_041561520.1"/>
</dbReference>
<feature type="compositionally biased region" description="Polar residues" evidence="1">
    <location>
        <begin position="422"/>
        <end position="446"/>
    </location>
</feature>
<feature type="region of interest" description="Disordered" evidence="1">
    <location>
        <begin position="1"/>
        <end position="27"/>
    </location>
</feature>
<dbReference type="PANTHER" id="PTHR33066">
    <property type="entry name" value="INTEGRASE_SAM-LIKE_N DOMAIN-CONTAINING PROTEIN"/>
    <property type="match status" value="1"/>
</dbReference>
<feature type="region of interest" description="Disordered" evidence="1">
    <location>
        <begin position="158"/>
        <end position="234"/>
    </location>
</feature>
<evidence type="ECO:0000313" key="2">
    <source>
        <dbReference type="Proteomes" id="UP000186698"/>
    </source>
</evidence>
<organism evidence="2 3">
    <name type="scientific">Xenopus laevis</name>
    <name type="common">African clawed frog</name>
    <dbReference type="NCBI Taxonomy" id="8355"/>
    <lineage>
        <taxon>Eukaryota</taxon>
        <taxon>Metazoa</taxon>
        <taxon>Chordata</taxon>
        <taxon>Craniata</taxon>
        <taxon>Vertebrata</taxon>
        <taxon>Euteleostomi</taxon>
        <taxon>Amphibia</taxon>
        <taxon>Batrachia</taxon>
        <taxon>Anura</taxon>
        <taxon>Pipoidea</taxon>
        <taxon>Pipidae</taxon>
        <taxon>Xenopodinae</taxon>
        <taxon>Xenopus</taxon>
        <taxon>Xenopus</taxon>
    </lineage>
</organism>
<reference evidence="3" key="1">
    <citation type="submission" date="2025-08" db="UniProtKB">
        <authorList>
            <consortium name="RefSeq"/>
        </authorList>
    </citation>
    <scope>IDENTIFICATION</scope>
    <source>
        <strain evidence="3">J_2021</strain>
        <tissue evidence="3">Erythrocytes</tissue>
    </source>
</reference>
<dbReference type="KEGG" id="xla:121393326"/>
<feature type="compositionally biased region" description="Polar residues" evidence="1">
    <location>
        <begin position="167"/>
        <end position="198"/>
    </location>
</feature>
<protein>
    <submittedName>
        <fullName evidence="3">Uncharacterized protein LOC121393326</fullName>
    </submittedName>
</protein>
<dbReference type="PANTHER" id="PTHR33066:SF2">
    <property type="entry name" value="FILAGGRIN-2-LIKE"/>
    <property type="match status" value="1"/>
</dbReference>
<dbReference type="Proteomes" id="UP000186698">
    <property type="component" value="Chromosome 1L"/>
</dbReference>
<evidence type="ECO:0000313" key="3">
    <source>
        <dbReference type="RefSeq" id="XP_041417454.1"/>
    </source>
</evidence>
<proteinExistence type="predicted"/>
<dbReference type="OrthoDB" id="2897838at2759"/>
<feature type="compositionally biased region" description="Basic and acidic residues" evidence="1">
    <location>
        <begin position="218"/>
        <end position="228"/>
    </location>
</feature>